<organism evidence="1">
    <name type="scientific">Ostreococcus tauri</name>
    <name type="common">Marine green alga</name>
    <dbReference type="NCBI Taxonomy" id="70448"/>
    <lineage>
        <taxon>Eukaryota</taxon>
        <taxon>Viridiplantae</taxon>
        <taxon>Chlorophyta</taxon>
        <taxon>Mamiellophyceae</taxon>
        <taxon>Mamiellales</taxon>
        <taxon>Bathycoccaceae</taxon>
        <taxon>Ostreococcus</taxon>
    </lineage>
</organism>
<proteinExistence type="inferred from homology"/>
<dbReference type="HAMAP" id="MF_00003">
    <property type="entry name" value="RbfA"/>
    <property type="match status" value="1"/>
</dbReference>
<dbReference type="InterPro" id="IPR015946">
    <property type="entry name" value="KH_dom-like_a/b"/>
</dbReference>
<dbReference type="GO" id="GO:0043024">
    <property type="term" value="F:ribosomal small subunit binding"/>
    <property type="evidence" value="ECO:0007669"/>
    <property type="project" value="TreeGrafter"/>
</dbReference>
<dbReference type="AlphaFoldDB" id="A0A1Y5ICS4"/>
<dbReference type="GO" id="GO:0006364">
    <property type="term" value="P:rRNA processing"/>
    <property type="evidence" value="ECO:0007669"/>
    <property type="project" value="InterPro"/>
</dbReference>
<evidence type="ECO:0000313" key="1">
    <source>
        <dbReference type="EMBL" id="OUS47316.1"/>
    </source>
</evidence>
<dbReference type="PANTHER" id="PTHR33515">
    <property type="entry name" value="RIBOSOME-BINDING FACTOR A, CHLOROPLASTIC-RELATED"/>
    <property type="match status" value="1"/>
</dbReference>
<feature type="non-terminal residue" evidence="1">
    <location>
        <position position="162"/>
    </location>
</feature>
<dbReference type="EMBL" id="KZ155778">
    <property type="protein sequence ID" value="OUS47316.1"/>
    <property type="molecule type" value="Genomic_DNA"/>
</dbReference>
<accession>A0A1Y5ICS4</accession>
<reference evidence="1" key="1">
    <citation type="submission" date="2017-04" db="EMBL/GenBank/DDBJ databases">
        <title>Population genomics of picophytoplankton unveils novel chromosome hypervariability.</title>
        <authorList>
            <consortium name="DOE Joint Genome Institute"/>
            <person name="Blanc-Mathieu R."/>
            <person name="Krasovec M."/>
            <person name="Hebrard M."/>
            <person name="Yau S."/>
            <person name="Desgranges E."/>
            <person name="Martin J."/>
            <person name="Schackwitz W."/>
            <person name="Kuo A."/>
            <person name="Salin G."/>
            <person name="Donnadieu C."/>
            <person name="Desdevises Y."/>
            <person name="Sanchez-Ferandin S."/>
            <person name="Moreau H."/>
            <person name="Rivals E."/>
            <person name="Grigoriev I.V."/>
            <person name="Grimsley N."/>
            <person name="Eyre-Walker A."/>
            <person name="Piganeau G."/>
        </authorList>
    </citation>
    <scope>NUCLEOTIDE SEQUENCE [LARGE SCALE GENOMIC DNA]</scope>
    <source>
        <strain evidence="1">RCC 1115</strain>
    </source>
</reference>
<gene>
    <name evidence="1" type="ORF">BE221DRAFT_42312</name>
</gene>
<dbReference type="InterPro" id="IPR023799">
    <property type="entry name" value="RbfA_dom_sf"/>
</dbReference>
<dbReference type="Gene3D" id="3.30.300.20">
    <property type="match status" value="1"/>
</dbReference>
<feature type="non-terminal residue" evidence="1">
    <location>
        <position position="1"/>
    </location>
</feature>
<sequence length="162" mass="18762">TTRAHPRRVQKVQQQMRREISHMMQSDKNLRAMISPEERMGVDHMLSVMATVAEVEVSNDLQVVKVYVSILGDERGKQNAIKGLKRMETYVRRKIGSRMSLRLTPEIRLIYDDSFERGQKVSALLDEIRQENRNKTAKKYGKMALLSIEDTIAERGDVEEDE</sequence>
<dbReference type="Proteomes" id="UP000195557">
    <property type="component" value="Unassembled WGS sequence"/>
</dbReference>
<dbReference type="PANTHER" id="PTHR33515:SF1">
    <property type="entry name" value="RIBOSOME-BINDING FACTOR A, CHLOROPLASTIC-RELATED"/>
    <property type="match status" value="1"/>
</dbReference>
<dbReference type="NCBIfam" id="TIGR00082">
    <property type="entry name" value="rbfA"/>
    <property type="match status" value="1"/>
</dbReference>
<dbReference type="InterPro" id="IPR000238">
    <property type="entry name" value="RbfA"/>
</dbReference>
<protein>
    <submittedName>
        <fullName evidence="1">Ribosome-binding factor A-domain-containing protein</fullName>
    </submittedName>
</protein>
<dbReference type="SUPFAM" id="SSF89919">
    <property type="entry name" value="Ribosome-binding factor A, RbfA"/>
    <property type="match status" value="1"/>
</dbReference>
<dbReference type="Pfam" id="PF02033">
    <property type="entry name" value="RBFA"/>
    <property type="match status" value="1"/>
</dbReference>
<name>A0A1Y5ICS4_OSTTA</name>